<dbReference type="GeneID" id="18930204"/>
<protein>
    <submittedName>
        <fullName evidence="2">Uncharacterized protein</fullName>
    </submittedName>
</protein>
<dbReference type="Proteomes" id="UP000001072">
    <property type="component" value="Unassembled WGS sequence"/>
</dbReference>
<gene>
    <name evidence="2" type="ORF">MELLADRAFT_64039</name>
</gene>
<proteinExistence type="predicted"/>
<dbReference type="OrthoDB" id="10449860at2759"/>
<name>F4RPY5_MELLP</name>
<dbReference type="KEGG" id="mlr:MELLADRAFT_64039"/>
<reference evidence="3" key="1">
    <citation type="journal article" date="2011" name="Proc. Natl. Acad. Sci. U.S.A.">
        <title>Obligate biotrophy features unraveled by the genomic analysis of rust fungi.</title>
        <authorList>
            <person name="Duplessis S."/>
            <person name="Cuomo C.A."/>
            <person name="Lin Y.-C."/>
            <person name="Aerts A."/>
            <person name="Tisserant E."/>
            <person name="Veneault-Fourrey C."/>
            <person name="Joly D.L."/>
            <person name="Hacquard S."/>
            <person name="Amselem J."/>
            <person name="Cantarel B.L."/>
            <person name="Chiu R."/>
            <person name="Coutinho P.M."/>
            <person name="Feau N."/>
            <person name="Field M."/>
            <person name="Frey P."/>
            <person name="Gelhaye E."/>
            <person name="Goldberg J."/>
            <person name="Grabherr M.G."/>
            <person name="Kodira C.D."/>
            <person name="Kohler A."/>
            <person name="Kuees U."/>
            <person name="Lindquist E.A."/>
            <person name="Lucas S.M."/>
            <person name="Mago R."/>
            <person name="Mauceli E."/>
            <person name="Morin E."/>
            <person name="Murat C."/>
            <person name="Pangilinan J.L."/>
            <person name="Park R."/>
            <person name="Pearson M."/>
            <person name="Quesneville H."/>
            <person name="Rouhier N."/>
            <person name="Sakthikumar S."/>
            <person name="Salamov A.A."/>
            <person name="Schmutz J."/>
            <person name="Selles B."/>
            <person name="Shapiro H."/>
            <person name="Tanguay P."/>
            <person name="Tuskan G.A."/>
            <person name="Henrissat B."/>
            <person name="Van de Peer Y."/>
            <person name="Rouze P."/>
            <person name="Ellis J.G."/>
            <person name="Dodds P.N."/>
            <person name="Schein J.E."/>
            <person name="Zhong S."/>
            <person name="Hamelin R.C."/>
            <person name="Grigoriev I.V."/>
            <person name="Szabo L.J."/>
            <person name="Martin F."/>
        </authorList>
    </citation>
    <scope>NUCLEOTIDE SEQUENCE [LARGE SCALE GENOMIC DNA]</scope>
    <source>
        <strain evidence="3">98AG31 / pathotype 3-4-7</strain>
    </source>
</reference>
<dbReference type="AlphaFoldDB" id="F4RPY5"/>
<dbReference type="InParanoid" id="F4RPY5"/>
<feature type="compositionally biased region" description="Polar residues" evidence="1">
    <location>
        <begin position="723"/>
        <end position="746"/>
    </location>
</feature>
<feature type="compositionally biased region" description="Basic and acidic residues" evidence="1">
    <location>
        <begin position="664"/>
        <end position="673"/>
    </location>
</feature>
<feature type="region of interest" description="Disordered" evidence="1">
    <location>
        <begin position="711"/>
        <end position="746"/>
    </location>
</feature>
<organism evidence="3">
    <name type="scientific">Melampsora larici-populina (strain 98AG31 / pathotype 3-4-7)</name>
    <name type="common">Poplar leaf rust fungus</name>
    <dbReference type="NCBI Taxonomy" id="747676"/>
    <lineage>
        <taxon>Eukaryota</taxon>
        <taxon>Fungi</taxon>
        <taxon>Dikarya</taxon>
        <taxon>Basidiomycota</taxon>
        <taxon>Pucciniomycotina</taxon>
        <taxon>Pucciniomycetes</taxon>
        <taxon>Pucciniales</taxon>
        <taxon>Melampsoraceae</taxon>
        <taxon>Melampsora</taxon>
    </lineage>
</organism>
<evidence type="ECO:0000313" key="2">
    <source>
        <dbReference type="EMBL" id="EGG05624.1"/>
    </source>
</evidence>
<evidence type="ECO:0000256" key="1">
    <source>
        <dbReference type="SAM" id="MobiDB-lite"/>
    </source>
</evidence>
<feature type="region of interest" description="Disordered" evidence="1">
    <location>
        <begin position="648"/>
        <end position="673"/>
    </location>
</feature>
<dbReference type="HOGENOM" id="CLU_322126_0_0_1"/>
<feature type="compositionally biased region" description="Polar residues" evidence="1">
    <location>
        <begin position="648"/>
        <end position="659"/>
    </location>
</feature>
<keyword evidence="3" id="KW-1185">Reference proteome</keyword>
<dbReference type="RefSeq" id="XP_007411113.1">
    <property type="nucleotide sequence ID" value="XM_007411051.1"/>
</dbReference>
<accession>F4RPY5</accession>
<sequence>MTFINPSFSVSILPGNSVGPKLSQTEKVSSETDYGKKLVHRISPMERTLLQDDHLETWRNLRTIEEVLMQNRYGPTFQKRVKYYMDPILKECPFQITPDPLTTSTKTRVKPEDKLPFQLLVYHLIQIMKGHSERTEHSKLDFLEEEILTTFKHVSKEKETNSQRILVEFVGFVMSKIGWHLLIENIQKSKILEYGLKNLPQSDHLSGEMKFNSKDQVRYGAYYRDYMHIFEVFELLVFDGLQNKKMISGLAKIQGKYDKESKIERLHLGDYLGIHRYLIARRPWDGKIWSPAPFLGDPFKKYGQNSHQLSDKIHKIWFQFGESDYKISVQLGAILQDGLAGDYKVHKTLKTLHRSEIFKNVRHNNKNNYNLAMNHMSKVIDLISSIYKDNHASRSILHEILSCSIDLISEKRDYNAVKASINNGVMFYLFIRRIGHVLKHVEENLSGDSSLESKPTNSQFMGYHWALARFRSKQRSKAQSTRWKWLSFDLGKAYQDHLLASAKIHFLHDQMVPHAKSKEGEQTKSTDISKTATDWDKSEALDFENKIERQSKLLQNGSQSPKYFFQGQDVLNDGYHILKRKAFAELEELHSTGKLYECFGLGNQSRRKKQGGPIINVSKKLKQKSKKNFKSKRPFQKKMKLLTIVSNQDKMKSNGSSNKPMARTSDRFLKDKQGLGASAKNLRTGLSKYKDINKFFTHDKESLQEIKDATFASPPISEDDATFQESSDYTPKPSMSPQKRKSSMNTNSYHSSFFDGGWPKKSRTKTIYIYSPSEFQEPDSFKRLDKGPNSGFLSKIYISLNNEGMHVSTGFSATTSNSNSFKAAAHTTNKSPVQTPKDPIIEKAHLFDLNKAPELSVAEQGSTKQAHSDTSIINLDGVDSLWNKSLPDLNHPIEMTDCD</sequence>
<dbReference type="EMBL" id="GL883112">
    <property type="protein sequence ID" value="EGG05624.1"/>
    <property type="molecule type" value="Genomic_DNA"/>
</dbReference>
<dbReference type="VEuPathDB" id="FungiDB:MELLADRAFT_64039"/>
<evidence type="ECO:0000313" key="3">
    <source>
        <dbReference type="Proteomes" id="UP000001072"/>
    </source>
</evidence>